<feature type="domain" description="NAD-dependent epimerase/dehydratase" evidence="1">
    <location>
        <begin position="143"/>
        <end position="279"/>
    </location>
</feature>
<dbReference type="GO" id="GO:0048270">
    <property type="term" value="F:methionine adenosyltransferase regulator activity"/>
    <property type="evidence" value="ECO:0007669"/>
    <property type="project" value="TreeGrafter"/>
</dbReference>
<dbReference type="InterPro" id="IPR036291">
    <property type="entry name" value="NAD(P)-bd_dom_sf"/>
</dbReference>
<reference evidence="2" key="1">
    <citation type="journal article" date="2020" name="Nature">
        <title>Giant virus diversity and host interactions through global metagenomics.</title>
        <authorList>
            <person name="Schulz F."/>
            <person name="Roux S."/>
            <person name="Paez-Espino D."/>
            <person name="Jungbluth S."/>
            <person name="Walsh D.A."/>
            <person name="Denef V.J."/>
            <person name="McMahon K.D."/>
            <person name="Konstantinidis K.T."/>
            <person name="Eloe-Fadrosh E.A."/>
            <person name="Kyrpides N.C."/>
            <person name="Woyke T."/>
        </authorList>
    </citation>
    <scope>NUCLEOTIDE SEQUENCE</scope>
    <source>
        <strain evidence="2">GVMAG-M-3300018868-6</strain>
    </source>
</reference>
<dbReference type="Pfam" id="PF00908">
    <property type="entry name" value="dTDP_sugar_isom"/>
    <property type="match status" value="1"/>
</dbReference>
<dbReference type="GO" id="GO:0048269">
    <property type="term" value="C:methionine adenosyltransferase complex"/>
    <property type="evidence" value="ECO:0007669"/>
    <property type="project" value="TreeGrafter"/>
</dbReference>
<organism evidence="2">
    <name type="scientific">viral metagenome</name>
    <dbReference type="NCBI Taxonomy" id="1070528"/>
    <lineage>
        <taxon>unclassified sequences</taxon>
        <taxon>metagenomes</taxon>
        <taxon>organismal metagenomes</taxon>
    </lineage>
</organism>
<dbReference type="SUPFAM" id="SSF51735">
    <property type="entry name" value="NAD(P)-binding Rossmann-fold domains"/>
    <property type="match status" value="1"/>
</dbReference>
<dbReference type="InterPro" id="IPR014710">
    <property type="entry name" value="RmlC-like_jellyroll"/>
</dbReference>
<evidence type="ECO:0000259" key="1">
    <source>
        <dbReference type="Pfam" id="PF01370"/>
    </source>
</evidence>
<dbReference type="GO" id="GO:0008830">
    <property type="term" value="F:dTDP-4-dehydrorhamnose 3,5-epimerase activity"/>
    <property type="evidence" value="ECO:0007669"/>
    <property type="project" value="InterPro"/>
</dbReference>
<dbReference type="InterPro" id="IPR011051">
    <property type="entry name" value="RmlC_Cupin_sf"/>
</dbReference>
<name>A0A6C0BSR5_9ZZZZ</name>
<dbReference type="Gene3D" id="3.40.50.720">
    <property type="entry name" value="NAD(P)-binding Rossmann-like Domain"/>
    <property type="match status" value="1"/>
</dbReference>
<evidence type="ECO:0000313" key="2">
    <source>
        <dbReference type="EMBL" id="QHS95475.1"/>
    </source>
</evidence>
<dbReference type="AlphaFoldDB" id="A0A6C0BSR5"/>
<dbReference type="InterPro" id="IPR005913">
    <property type="entry name" value="dTDP_dehydrorham_reduct"/>
</dbReference>
<dbReference type="PANTHER" id="PTHR10491">
    <property type="entry name" value="DTDP-4-DEHYDRORHAMNOSE REDUCTASE"/>
    <property type="match status" value="1"/>
</dbReference>
<dbReference type="Gene3D" id="2.60.120.10">
    <property type="entry name" value="Jelly Rolls"/>
    <property type="match status" value="1"/>
</dbReference>
<dbReference type="InterPro" id="IPR001509">
    <property type="entry name" value="Epimerase_deHydtase"/>
</dbReference>
<dbReference type="SUPFAM" id="SSF51182">
    <property type="entry name" value="RmlC-like cupins"/>
    <property type="match status" value="1"/>
</dbReference>
<accession>A0A6C0BSR5</accession>
<dbReference type="GO" id="GO:0006556">
    <property type="term" value="P:S-adenosylmethionine biosynthetic process"/>
    <property type="evidence" value="ECO:0007669"/>
    <property type="project" value="TreeGrafter"/>
</dbReference>
<dbReference type="InterPro" id="IPR000888">
    <property type="entry name" value="RmlC-like"/>
</dbReference>
<protein>
    <recommendedName>
        <fullName evidence="1">NAD-dependent epimerase/dehydratase domain-containing protein</fullName>
    </recommendedName>
</protein>
<dbReference type="Pfam" id="PF01370">
    <property type="entry name" value="Epimerase"/>
    <property type="match status" value="1"/>
</dbReference>
<sequence>MNDNRGHSFMIQNDDRFNQMYVSHNKKNVLRGIHVSPYGKLLTVLTGKIVDYVINIDDLTFAKYELNPSEQVYIPPKHGHLFVSLEENTTLLYQFEGVYDKDKETSINYQDPFINLELSSEEQYVMSEKDKLSEFLKPVDCVLFGSTGFLGSYTKNFLEENNKNVVLINNRLHETSIIKNKLSLYKPNFVICAAGISGKPTIEWCEENKYQTYKTNVVDILNLVEICKDLGIYIIIYGSGGIYKGDGLREYTETDKPNNCGQFYSRCRIMLEECLQHYDNVLYLRIQYPTTGDGHPKCFITKMLSRIKTIHNVPINVTHMPTMLPVLMSLIDEKCVGTFNFVNPEYVFLPELLKNYTNNLEIVETTDHSYYGLLDTTKLKTLI</sequence>
<dbReference type="PANTHER" id="PTHR10491:SF4">
    <property type="entry name" value="METHIONINE ADENOSYLTRANSFERASE 2 SUBUNIT BETA"/>
    <property type="match status" value="1"/>
</dbReference>
<proteinExistence type="predicted"/>
<dbReference type="EMBL" id="MN739253">
    <property type="protein sequence ID" value="QHS95475.1"/>
    <property type="molecule type" value="Genomic_DNA"/>
</dbReference>